<organism evidence="1 2">
    <name type="scientific">Artemia franciscana</name>
    <name type="common">Brine shrimp</name>
    <name type="synonym">Artemia sanfranciscana</name>
    <dbReference type="NCBI Taxonomy" id="6661"/>
    <lineage>
        <taxon>Eukaryota</taxon>
        <taxon>Metazoa</taxon>
        <taxon>Ecdysozoa</taxon>
        <taxon>Arthropoda</taxon>
        <taxon>Crustacea</taxon>
        <taxon>Branchiopoda</taxon>
        <taxon>Anostraca</taxon>
        <taxon>Artemiidae</taxon>
        <taxon>Artemia</taxon>
    </lineage>
</organism>
<dbReference type="EMBL" id="JAVRJZ010000005">
    <property type="protein sequence ID" value="KAK2723097.1"/>
    <property type="molecule type" value="Genomic_DNA"/>
</dbReference>
<accession>A0AA88IJZ1</accession>
<sequence>MHPPHIDKESSLDIEFHVHSVVKSIPVSDKKTGIICEENQRDPALIELTSVIQKGWPIHRHQYSPAIKPYWNMRDELSSINGIKQSHHP</sequence>
<name>A0AA88IJZ1_ARTSF</name>
<keyword evidence="2" id="KW-1185">Reference proteome</keyword>
<proteinExistence type="predicted"/>
<reference evidence="1" key="1">
    <citation type="submission" date="2023-07" db="EMBL/GenBank/DDBJ databases">
        <title>Chromosome-level genome assembly of Artemia franciscana.</title>
        <authorList>
            <person name="Jo E."/>
        </authorList>
    </citation>
    <scope>NUCLEOTIDE SEQUENCE</scope>
    <source>
        <tissue evidence="1">Whole body</tissue>
    </source>
</reference>
<comment type="caution">
    <text evidence="1">The sequence shown here is derived from an EMBL/GenBank/DDBJ whole genome shotgun (WGS) entry which is preliminary data.</text>
</comment>
<protein>
    <submittedName>
        <fullName evidence="1">Uncharacterized protein</fullName>
    </submittedName>
</protein>
<evidence type="ECO:0000313" key="1">
    <source>
        <dbReference type="EMBL" id="KAK2723097.1"/>
    </source>
</evidence>
<evidence type="ECO:0000313" key="2">
    <source>
        <dbReference type="Proteomes" id="UP001187531"/>
    </source>
</evidence>
<dbReference type="Proteomes" id="UP001187531">
    <property type="component" value="Unassembled WGS sequence"/>
</dbReference>
<gene>
    <name evidence="1" type="ORF">QYM36_003331</name>
</gene>
<dbReference type="AlphaFoldDB" id="A0AA88IJZ1"/>